<dbReference type="EMBL" id="CP001998">
    <property type="protein sequence ID" value="ADE55920.1"/>
    <property type="molecule type" value="Genomic_DNA"/>
</dbReference>
<keyword evidence="2" id="KW-0812">Transmembrane</keyword>
<protein>
    <submittedName>
        <fullName evidence="3">Uncharacterized protein</fullName>
    </submittedName>
</protein>
<evidence type="ECO:0000313" key="3">
    <source>
        <dbReference type="EMBL" id="ADE55920.1"/>
    </source>
</evidence>
<dbReference type="AlphaFoldDB" id="D5ER76"/>
<keyword evidence="4" id="KW-1185">Reference proteome</keyword>
<keyword evidence="2" id="KW-1133">Transmembrane helix</keyword>
<evidence type="ECO:0000256" key="1">
    <source>
        <dbReference type="SAM" id="MobiDB-lite"/>
    </source>
</evidence>
<feature type="transmembrane region" description="Helical" evidence="2">
    <location>
        <begin position="44"/>
        <end position="62"/>
    </location>
</feature>
<dbReference type="STRING" id="583355.Caka_2907"/>
<organism evidence="3 4">
    <name type="scientific">Coraliomargarita akajimensis (strain DSM 45221 / IAM 15411 / JCM 23193 / KCTC 12865 / 04OKA010-24)</name>
    <dbReference type="NCBI Taxonomy" id="583355"/>
    <lineage>
        <taxon>Bacteria</taxon>
        <taxon>Pseudomonadati</taxon>
        <taxon>Verrucomicrobiota</taxon>
        <taxon>Opitutia</taxon>
        <taxon>Puniceicoccales</taxon>
        <taxon>Coraliomargaritaceae</taxon>
        <taxon>Coraliomargarita</taxon>
    </lineage>
</organism>
<dbReference type="Proteomes" id="UP000000925">
    <property type="component" value="Chromosome"/>
</dbReference>
<gene>
    <name evidence="3" type="ordered locus">Caka_2907</name>
</gene>
<evidence type="ECO:0000256" key="2">
    <source>
        <dbReference type="SAM" id="Phobius"/>
    </source>
</evidence>
<reference evidence="3 4" key="1">
    <citation type="journal article" date="2010" name="Stand. Genomic Sci.">
        <title>Complete genome sequence of Coraliomargarita akajimensis type strain (04OKA010-24).</title>
        <authorList>
            <person name="Mavromatis K."/>
            <person name="Abt B."/>
            <person name="Brambilla E."/>
            <person name="Lapidus A."/>
            <person name="Copeland A."/>
            <person name="Deshpande S."/>
            <person name="Nolan M."/>
            <person name="Lucas S."/>
            <person name="Tice H."/>
            <person name="Cheng J.F."/>
            <person name="Han C."/>
            <person name="Detter J.C."/>
            <person name="Woyke T."/>
            <person name="Goodwin L."/>
            <person name="Pitluck S."/>
            <person name="Held B."/>
            <person name="Brettin T."/>
            <person name="Tapia R."/>
            <person name="Ivanova N."/>
            <person name="Mikhailova N."/>
            <person name="Pati A."/>
            <person name="Liolios K."/>
            <person name="Chen A."/>
            <person name="Palaniappan K."/>
            <person name="Land M."/>
            <person name="Hauser L."/>
            <person name="Chang Y.J."/>
            <person name="Jeffries C.D."/>
            <person name="Rohde M."/>
            <person name="Goker M."/>
            <person name="Bristow J."/>
            <person name="Eisen J.A."/>
            <person name="Markowitz V."/>
            <person name="Hugenholtz P."/>
            <person name="Klenk H.P."/>
            <person name="Kyrpides N.C."/>
        </authorList>
    </citation>
    <scope>NUCLEOTIDE SEQUENCE [LARGE SCALE GENOMIC DNA]</scope>
    <source>
        <strain evidence="4">DSM 45221 / IAM 15411 / JCM 23193 / KCTC 12865</strain>
    </source>
</reference>
<accession>D5ER76</accession>
<sequence length="112" mass="13103">MWIYPYLIFGVIAVFGYSKRSYILNKPGPETVDYGALDIFKGSILLAVIATWPVSLPIWIWADCSSKKEEQDFQKKEEAEAQKRKLNPHYDLSTEDQIEKLREIHDQIKQNR</sequence>
<keyword evidence="2" id="KW-0472">Membrane</keyword>
<dbReference type="KEGG" id="caa:Caka_2907"/>
<evidence type="ECO:0000313" key="4">
    <source>
        <dbReference type="Proteomes" id="UP000000925"/>
    </source>
</evidence>
<feature type="compositionally biased region" description="Basic and acidic residues" evidence="1">
    <location>
        <begin position="72"/>
        <end position="83"/>
    </location>
</feature>
<dbReference type="HOGENOM" id="CLU_2141659_0_0_0"/>
<name>D5ER76_CORAD</name>
<feature type="transmembrane region" description="Helical" evidence="2">
    <location>
        <begin position="6"/>
        <end position="23"/>
    </location>
</feature>
<proteinExistence type="predicted"/>
<dbReference type="RefSeq" id="WP_013044641.1">
    <property type="nucleotide sequence ID" value="NC_014008.1"/>
</dbReference>
<feature type="region of interest" description="Disordered" evidence="1">
    <location>
        <begin position="72"/>
        <end position="92"/>
    </location>
</feature>